<sequence length="447" mass="48964">MDNQDFKNNQTLFPVVLEGEEFSKSKILARDSSVGQSSRIYYQNTTNEGVPFKWEMQPGTPLNPPLVEVIPPPTPPPAVQSLALPLPKVVDSTGGSKNLLSWRFWSWKRLSKKLRLQAYNKNATNYSDGDSDAEFVGWDFHDSRSSSFSSSSSLGSHTERFARGPFVCNHHTTRTTTSHHGLSIFPDGGCGSAGSAHYFSVDTASVYEDSELKTIATSLFCGFPNNKKCQKTEVGLTPPMKDSSPAEKGNVDNFGQRSSIYRGVTRHHQHGRWQARIGRVAGNKDLYLGTFSTQEAAAEAYDIAAIKFQGLNAVTNFDMSRYDVNMIAKKNLPIGGTCSKSKTNQSPPHGPYPVSTSEQLTESNILSFALPKKQDPSTVYRDLVSGYNQIYQSTTNSGNYNGGGFIQQDNNNGDTDALSKTSTMPMGTSIGLNGSSYGNWIEQSLHS</sequence>
<evidence type="ECO:0000313" key="9">
    <source>
        <dbReference type="EMBL" id="KAK9076812.1"/>
    </source>
</evidence>
<reference evidence="9 10" key="1">
    <citation type="submission" date="2024-04" db="EMBL/GenBank/DDBJ databases">
        <title>The reference genome of an endangered Asteraceae, Deinandra increscens subsp. villosa, native to the Central Coast of California.</title>
        <authorList>
            <person name="Guilliams M."/>
            <person name="Hasenstab-Lehman K."/>
            <person name="Meyer R."/>
            <person name="Mcevoy S."/>
        </authorList>
    </citation>
    <scope>NUCLEOTIDE SEQUENCE [LARGE SCALE GENOMIC DNA]</scope>
    <source>
        <tissue evidence="9">Leaf</tissue>
    </source>
</reference>
<feature type="region of interest" description="Disordered" evidence="7">
    <location>
        <begin position="235"/>
        <end position="254"/>
    </location>
</feature>
<dbReference type="GO" id="GO:0003677">
    <property type="term" value="F:DNA binding"/>
    <property type="evidence" value="ECO:0007669"/>
    <property type="project" value="UniProtKB-KW"/>
</dbReference>
<evidence type="ECO:0000259" key="8">
    <source>
        <dbReference type="PROSITE" id="PS51032"/>
    </source>
</evidence>
<dbReference type="CDD" id="cd00018">
    <property type="entry name" value="AP2"/>
    <property type="match status" value="1"/>
</dbReference>
<dbReference type="InterPro" id="IPR001471">
    <property type="entry name" value="AP2/ERF_dom"/>
</dbReference>
<evidence type="ECO:0000256" key="4">
    <source>
        <dbReference type="ARBA" id="ARBA00023125"/>
    </source>
</evidence>
<evidence type="ECO:0000313" key="10">
    <source>
        <dbReference type="Proteomes" id="UP001408789"/>
    </source>
</evidence>
<keyword evidence="2" id="KW-0677">Repeat</keyword>
<comment type="subcellular location">
    <subcellularLocation>
        <location evidence="1">Nucleus</location>
    </subcellularLocation>
</comment>
<dbReference type="SMART" id="SM00380">
    <property type="entry name" value="AP2"/>
    <property type="match status" value="1"/>
</dbReference>
<protein>
    <recommendedName>
        <fullName evidence="8">AP2/ERF domain-containing protein</fullName>
    </recommendedName>
</protein>
<dbReference type="FunFam" id="3.30.730.10:FF:000002">
    <property type="entry name" value="AP2-like ethylene-responsive transcription factor"/>
    <property type="match status" value="1"/>
</dbReference>
<evidence type="ECO:0000256" key="3">
    <source>
        <dbReference type="ARBA" id="ARBA00023015"/>
    </source>
</evidence>
<dbReference type="PROSITE" id="PS51032">
    <property type="entry name" value="AP2_ERF"/>
    <property type="match status" value="1"/>
</dbReference>
<comment type="caution">
    <text evidence="9">The sequence shown here is derived from an EMBL/GenBank/DDBJ whole genome shotgun (WGS) entry which is preliminary data.</text>
</comment>
<dbReference type="PANTHER" id="PTHR32467:SF99">
    <property type="entry name" value="AP2-LIKE ETHYLENE-RESPONSIVE TRANSCRIPTION FACTOR AIL5"/>
    <property type="match status" value="1"/>
</dbReference>
<dbReference type="GO" id="GO:0005634">
    <property type="term" value="C:nucleus"/>
    <property type="evidence" value="ECO:0007669"/>
    <property type="project" value="UniProtKB-SubCell"/>
</dbReference>
<keyword evidence="3" id="KW-0805">Transcription regulation</keyword>
<accession>A0AAP0H9R8</accession>
<feature type="domain" description="AP2/ERF" evidence="8">
    <location>
        <begin position="260"/>
        <end position="318"/>
    </location>
</feature>
<proteinExistence type="predicted"/>
<dbReference type="PANTHER" id="PTHR32467">
    <property type="entry name" value="AP2-LIKE ETHYLENE-RESPONSIVE TRANSCRIPTION FACTOR"/>
    <property type="match status" value="1"/>
</dbReference>
<organism evidence="9 10">
    <name type="scientific">Deinandra increscens subsp. villosa</name>
    <dbReference type="NCBI Taxonomy" id="3103831"/>
    <lineage>
        <taxon>Eukaryota</taxon>
        <taxon>Viridiplantae</taxon>
        <taxon>Streptophyta</taxon>
        <taxon>Embryophyta</taxon>
        <taxon>Tracheophyta</taxon>
        <taxon>Spermatophyta</taxon>
        <taxon>Magnoliopsida</taxon>
        <taxon>eudicotyledons</taxon>
        <taxon>Gunneridae</taxon>
        <taxon>Pentapetalae</taxon>
        <taxon>asterids</taxon>
        <taxon>campanulids</taxon>
        <taxon>Asterales</taxon>
        <taxon>Asteraceae</taxon>
        <taxon>Asteroideae</taxon>
        <taxon>Heliantheae alliance</taxon>
        <taxon>Madieae</taxon>
        <taxon>Madiinae</taxon>
        <taxon>Deinandra</taxon>
    </lineage>
</organism>
<keyword evidence="6" id="KW-0539">Nucleus</keyword>
<keyword evidence="4" id="KW-0238">DNA-binding</keyword>
<evidence type="ECO:0000256" key="6">
    <source>
        <dbReference type="ARBA" id="ARBA00023242"/>
    </source>
</evidence>
<evidence type="ECO:0000256" key="2">
    <source>
        <dbReference type="ARBA" id="ARBA00022737"/>
    </source>
</evidence>
<evidence type="ECO:0000256" key="5">
    <source>
        <dbReference type="ARBA" id="ARBA00023163"/>
    </source>
</evidence>
<dbReference type="EMBL" id="JBCNJP010000007">
    <property type="protein sequence ID" value="KAK9076812.1"/>
    <property type="molecule type" value="Genomic_DNA"/>
</dbReference>
<dbReference type="InterPro" id="IPR036955">
    <property type="entry name" value="AP2/ERF_dom_sf"/>
</dbReference>
<dbReference type="Gene3D" id="3.30.730.10">
    <property type="entry name" value="AP2/ERF domain"/>
    <property type="match status" value="1"/>
</dbReference>
<dbReference type="InterPro" id="IPR016177">
    <property type="entry name" value="DNA-bd_dom_sf"/>
</dbReference>
<dbReference type="Proteomes" id="UP001408789">
    <property type="component" value="Unassembled WGS sequence"/>
</dbReference>
<gene>
    <name evidence="9" type="ORF">SSX86_005146</name>
</gene>
<keyword evidence="10" id="KW-1185">Reference proteome</keyword>
<keyword evidence="5" id="KW-0804">Transcription</keyword>
<evidence type="ECO:0000256" key="7">
    <source>
        <dbReference type="SAM" id="MobiDB-lite"/>
    </source>
</evidence>
<dbReference type="SUPFAM" id="SSF54171">
    <property type="entry name" value="DNA-binding domain"/>
    <property type="match status" value="1"/>
</dbReference>
<evidence type="ECO:0000256" key="1">
    <source>
        <dbReference type="ARBA" id="ARBA00004123"/>
    </source>
</evidence>
<name>A0AAP0H9R8_9ASTR</name>
<dbReference type="GO" id="GO:0003700">
    <property type="term" value="F:DNA-binding transcription factor activity"/>
    <property type="evidence" value="ECO:0007669"/>
    <property type="project" value="InterPro"/>
</dbReference>
<dbReference type="AlphaFoldDB" id="A0AAP0H9R8"/>